<evidence type="ECO:0000256" key="9">
    <source>
        <dbReference type="ARBA" id="ARBA00022777"/>
    </source>
</evidence>
<dbReference type="InterPro" id="IPR001048">
    <property type="entry name" value="Asp/Glu/Uridylate_kinase"/>
</dbReference>
<comment type="function">
    <text evidence="1">Catalyzes the phosphorylation of the beta-carboxyl group of aspartic acid with ATP to yield 4-phospho-L-aspartate, which is involved in the branched biosynthetic pathway leading to the biosynthesis of amino acids threonine, isoleucine and methionine.</text>
</comment>
<evidence type="ECO:0000256" key="3">
    <source>
        <dbReference type="ARBA" id="ARBA00004986"/>
    </source>
</evidence>
<evidence type="ECO:0000313" key="20">
    <source>
        <dbReference type="Proteomes" id="UP000184241"/>
    </source>
</evidence>
<dbReference type="PIRSF" id="PIRSF000726">
    <property type="entry name" value="Asp_kin"/>
    <property type="match status" value="1"/>
</dbReference>
<dbReference type="InterPro" id="IPR001341">
    <property type="entry name" value="Asp_kinase"/>
</dbReference>
<comment type="pathway">
    <text evidence="4 16">Amino-acid biosynthesis; L-threonine biosynthesis; L-threonine from L-aspartate: step 1/5.</text>
</comment>
<dbReference type="UniPathway" id="UPA00051">
    <property type="reaction ID" value="UER00462"/>
</dbReference>
<dbReference type="EC" id="2.7.2.4" evidence="15"/>
<dbReference type="PANTHER" id="PTHR21499:SF3">
    <property type="entry name" value="ASPARTOKINASE"/>
    <property type="match status" value="1"/>
</dbReference>
<dbReference type="EMBL" id="FQXU01000003">
    <property type="protein sequence ID" value="SHH54079.1"/>
    <property type="molecule type" value="Genomic_DNA"/>
</dbReference>
<dbReference type="GO" id="GO:0005829">
    <property type="term" value="C:cytosol"/>
    <property type="evidence" value="ECO:0007669"/>
    <property type="project" value="TreeGrafter"/>
</dbReference>
<feature type="binding site" evidence="14">
    <location>
        <position position="52"/>
    </location>
    <ligand>
        <name>substrate</name>
    </ligand>
</feature>
<comment type="pathway">
    <text evidence="3 16">Amino-acid biosynthesis; L-methionine biosynthesis via de novo pathway; L-homoserine from L-aspartate: step 1/3.</text>
</comment>
<dbReference type="GO" id="GO:0009090">
    <property type="term" value="P:homoserine biosynthetic process"/>
    <property type="evidence" value="ECO:0007669"/>
    <property type="project" value="TreeGrafter"/>
</dbReference>
<dbReference type="GO" id="GO:0009088">
    <property type="term" value="P:threonine biosynthetic process"/>
    <property type="evidence" value="ECO:0007669"/>
    <property type="project" value="UniProtKB-UniPathway"/>
</dbReference>
<feature type="binding site" evidence="14">
    <location>
        <position position="79"/>
    </location>
    <ligand>
        <name>substrate</name>
    </ligand>
</feature>
<dbReference type="CDD" id="cd04937">
    <property type="entry name" value="ACT_AKi-DapG-BS_2"/>
    <property type="match status" value="1"/>
</dbReference>
<evidence type="ECO:0000256" key="16">
    <source>
        <dbReference type="RuleBase" id="RU004249"/>
    </source>
</evidence>
<keyword evidence="9 15" id="KW-0418">Kinase</keyword>
<evidence type="ECO:0000256" key="6">
    <source>
        <dbReference type="ARBA" id="ARBA00022605"/>
    </source>
</evidence>
<dbReference type="NCBIfam" id="NF006068">
    <property type="entry name" value="PRK08210.1"/>
    <property type="match status" value="1"/>
</dbReference>
<keyword evidence="11" id="KW-0220">Diaminopimelate biosynthesis</keyword>
<dbReference type="RefSeq" id="WP_073015998.1">
    <property type="nucleotide sequence ID" value="NZ_FQXU01000003.1"/>
</dbReference>
<feature type="binding site" evidence="14">
    <location>
        <position position="189"/>
    </location>
    <ligand>
        <name>ATP</name>
        <dbReference type="ChEBI" id="CHEBI:30616"/>
    </ligand>
</feature>
<proteinExistence type="inferred from homology"/>
<keyword evidence="7 15" id="KW-0808">Transferase</keyword>
<dbReference type="Gene3D" id="3.40.1160.10">
    <property type="entry name" value="Acetylglutamate kinase-like"/>
    <property type="match status" value="1"/>
</dbReference>
<dbReference type="Gene3D" id="3.30.2130.10">
    <property type="entry name" value="VC0802-like"/>
    <property type="match status" value="1"/>
</dbReference>
<dbReference type="UniPathway" id="UPA00050">
    <property type="reaction ID" value="UER00461"/>
</dbReference>
<sequence>MKIIVQKFGGTSVSTPERRKSVVDKVKNAISEGYSPVVVVSAMGRKGEAYATDTLLSLLSSDFKDENKQAADLLMCCGEIISSVVMSNVFYENNIAAVPLTGGQAGILTDDNFSDAKSLNVSTKILMDILSQGKVPIVTGFQGVTQDGFLTTLGRGGSDTSAALIGAALKAEAIEIYTDVDGIMTADPRIVEEAALIDIISYNEVFQLAEQGAKVIHPKAVEAAMRGNIPLIIKNTMSDCKGTLINNVGDIQNTRIITGITHLSGRTQVSIKSEDNQGNNHYKELLDILANNNISLDLINIFPKEKIFTIDDSMKNRLEKIFKDINIKYTIIENCSNLAIVGSRMTGIPGVMAKIIKALSDSNIEVLQTADSHMTIWCLIHTDNVQKAINTLHRTFELS</sequence>
<dbReference type="PROSITE" id="PS00324">
    <property type="entry name" value="ASPARTOKINASE"/>
    <property type="match status" value="1"/>
</dbReference>
<name>A0A1M5TTP9_9CLOT</name>
<comment type="catalytic activity">
    <reaction evidence="13 15">
        <text>L-aspartate + ATP = 4-phospho-L-aspartate + ADP</text>
        <dbReference type="Rhea" id="RHEA:23776"/>
        <dbReference type="ChEBI" id="CHEBI:29991"/>
        <dbReference type="ChEBI" id="CHEBI:30616"/>
        <dbReference type="ChEBI" id="CHEBI:57535"/>
        <dbReference type="ChEBI" id="CHEBI:456216"/>
        <dbReference type="EC" id="2.7.2.4"/>
    </reaction>
</comment>
<dbReference type="GO" id="GO:0009089">
    <property type="term" value="P:lysine biosynthetic process via diaminopimelate"/>
    <property type="evidence" value="ECO:0007669"/>
    <property type="project" value="UniProtKB-UniPathway"/>
</dbReference>
<comment type="similarity">
    <text evidence="5 15">Belongs to the aspartokinase family.</text>
</comment>
<keyword evidence="8 14" id="KW-0547">Nucleotide-binding</keyword>
<dbReference type="Pfam" id="PF13840">
    <property type="entry name" value="ACT_7"/>
    <property type="match status" value="1"/>
</dbReference>
<accession>A0A1M5TTP9</accession>
<dbReference type="NCBIfam" id="TIGR00657">
    <property type="entry name" value="asp_kinases"/>
    <property type="match status" value="1"/>
</dbReference>
<evidence type="ECO:0000256" key="1">
    <source>
        <dbReference type="ARBA" id="ARBA00003121"/>
    </source>
</evidence>
<organism evidence="19 20">
    <name type="scientific">Clostridium intestinale DSM 6191</name>
    <dbReference type="NCBI Taxonomy" id="1121320"/>
    <lineage>
        <taxon>Bacteria</taxon>
        <taxon>Bacillati</taxon>
        <taxon>Bacillota</taxon>
        <taxon>Clostridia</taxon>
        <taxon>Eubacteriales</taxon>
        <taxon>Clostridiaceae</taxon>
        <taxon>Clostridium</taxon>
    </lineage>
</organism>
<feature type="domain" description="CASTOR ACT" evidence="18">
    <location>
        <begin position="332"/>
        <end position="394"/>
    </location>
</feature>
<dbReference type="SUPFAM" id="SSF53633">
    <property type="entry name" value="Carbamate kinase-like"/>
    <property type="match status" value="1"/>
</dbReference>
<evidence type="ECO:0000256" key="14">
    <source>
        <dbReference type="PIRSR" id="PIRSR000726-1"/>
    </source>
</evidence>
<evidence type="ECO:0000256" key="10">
    <source>
        <dbReference type="ARBA" id="ARBA00022840"/>
    </source>
</evidence>
<feature type="binding site" evidence="14">
    <location>
        <begin position="178"/>
        <end position="179"/>
    </location>
    <ligand>
        <name>ATP</name>
        <dbReference type="ChEBI" id="CHEBI:30616"/>
    </ligand>
</feature>
<evidence type="ECO:0000256" key="11">
    <source>
        <dbReference type="ARBA" id="ARBA00022915"/>
    </source>
</evidence>
<dbReference type="AlphaFoldDB" id="A0A1M5TTP9"/>
<dbReference type="GO" id="GO:0004072">
    <property type="term" value="F:aspartate kinase activity"/>
    <property type="evidence" value="ECO:0007669"/>
    <property type="project" value="UniProtKB-EC"/>
</dbReference>
<evidence type="ECO:0000256" key="2">
    <source>
        <dbReference type="ARBA" id="ARBA00004766"/>
    </source>
</evidence>
<dbReference type="SUPFAM" id="SSF55021">
    <property type="entry name" value="ACT-like"/>
    <property type="match status" value="2"/>
</dbReference>
<dbReference type="Pfam" id="PF00696">
    <property type="entry name" value="AA_kinase"/>
    <property type="match status" value="1"/>
</dbReference>
<dbReference type="UniPathway" id="UPA00034">
    <property type="reaction ID" value="UER00015"/>
</dbReference>
<dbReference type="InterPro" id="IPR027795">
    <property type="entry name" value="CASTOR_ACT_dom"/>
</dbReference>
<dbReference type="GO" id="GO:0005524">
    <property type="term" value="F:ATP binding"/>
    <property type="evidence" value="ECO:0007669"/>
    <property type="project" value="UniProtKB-KW"/>
</dbReference>
<protein>
    <recommendedName>
        <fullName evidence="15">Aspartokinase</fullName>
        <ecNumber evidence="15">2.7.2.4</ecNumber>
    </recommendedName>
</protein>
<evidence type="ECO:0000313" key="19">
    <source>
        <dbReference type="EMBL" id="SHH54079.1"/>
    </source>
</evidence>
<keyword evidence="10 14" id="KW-0067">ATP-binding</keyword>
<evidence type="ECO:0000256" key="5">
    <source>
        <dbReference type="ARBA" id="ARBA00010122"/>
    </source>
</evidence>
<evidence type="ECO:0000256" key="13">
    <source>
        <dbReference type="ARBA" id="ARBA00047872"/>
    </source>
</evidence>
<evidence type="ECO:0000256" key="8">
    <source>
        <dbReference type="ARBA" id="ARBA00022741"/>
    </source>
</evidence>
<feature type="domain" description="Aspartate/glutamate/uridylate kinase" evidence="17">
    <location>
        <begin position="2"/>
        <end position="235"/>
    </location>
</feature>
<evidence type="ECO:0000256" key="15">
    <source>
        <dbReference type="RuleBase" id="RU003448"/>
    </source>
</evidence>
<evidence type="ECO:0000256" key="12">
    <source>
        <dbReference type="ARBA" id="ARBA00023154"/>
    </source>
</evidence>
<feature type="binding site" evidence="14">
    <location>
        <begin position="214"/>
        <end position="215"/>
    </location>
    <ligand>
        <name>ATP</name>
        <dbReference type="ChEBI" id="CHEBI:30616"/>
    </ligand>
</feature>
<evidence type="ECO:0000256" key="4">
    <source>
        <dbReference type="ARBA" id="ARBA00005139"/>
    </source>
</evidence>
<evidence type="ECO:0000259" key="17">
    <source>
        <dbReference type="Pfam" id="PF00696"/>
    </source>
</evidence>
<keyword evidence="6 16" id="KW-0028">Amino-acid biosynthesis</keyword>
<evidence type="ECO:0000256" key="7">
    <source>
        <dbReference type="ARBA" id="ARBA00022679"/>
    </source>
</evidence>
<evidence type="ECO:0000259" key="18">
    <source>
        <dbReference type="Pfam" id="PF13840"/>
    </source>
</evidence>
<dbReference type="PANTHER" id="PTHR21499">
    <property type="entry name" value="ASPARTATE KINASE"/>
    <property type="match status" value="1"/>
</dbReference>
<keyword evidence="12" id="KW-0457">Lysine biosynthesis</keyword>
<dbReference type="InterPro" id="IPR045865">
    <property type="entry name" value="ACT-like_dom_sf"/>
</dbReference>
<dbReference type="InterPro" id="IPR036393">
    <property type="entry name" value="AceGlu_kinase-like_sf"/>
</dbReference>
<dbReference type="InterPro" id="IPR018042">
    <property type="entry name" value="Aspartate_kinase_CS"/>
</dbReference>
<comment type="pathway">
    <text evidence="2 16">Amino-acid biosynthesis; L-lysine biosynthesis via DAP pathway; (S)-tetrahydrodipicolinate from L-aspartate: step 1/4.</text>
</comment>
<dbReference type="InterPro" id="IPR005260">
    <property type="entry name" value="Asp_kin_monofn"/>
</dbReference>
<dbReference type="Proteomes" id="UP000184241">
    <property type="component" value="Unassembled WGS sequence"/>
</dbReference>
<feature type="binding site" evidence="14">
    <location>
        <begin position="7"/>
        <end position="10"/>
    </location>
    <ligand>
        <name>ATP</name>
        <dbReference type="ChEBI" id="CHEBI:30616"/>
    </ligand>
</feature>
<reference evidence="19 20" key="1">
    <citation type="submission" date="2016-11" db="EMBL/GenBank/DDBJ databases">
        <authorList>
            <person name="Jaros S."/>
            <person name="Januszkiewicz K."/>
            <person name="Wedrychowicz H."/>
        </authorList>
    </citation>
    <scope>NUCLEOTIDE SEQUENCE [LARGE SCALE GENOMIC DNA]</scope>
    <source>
        <strain evidence="19 20">DSM 6191</strain>
    </source>
</reference>
<dbReference type="GO" id="GO:0019877">
    <property type="term" value="P:diaminopimelate biosynthetic process"/>
    <property type="evidence" value="ECO:0007669"/>
    <property type="project" value="UniProtKB-KW"/>
</dbReference>
<gene>
    <name evidence="19" type="ORF">SAMN02745941_00311</name>
</gene>